<sequence length="156" mass="17738">MQEDPIYHGAFVIERRYPAPPERVFEAWTDIELKAKWFTGPESWTLINRELDVREGGVELLHGRFGGATPRETLFTARYHHVVPGARLVYIYDMHLNGNHHSASLATVEFLRDGDGTVQRFHEQVAFLDGTTAAQGVPSREFGTAAHFDRMPSLFQ</sequence>
<comment type="similarity">
    <text evidence="1">Belongs to the AHA1 family.</text>
</comment>
<proteinExistence type="inferred from homology"/>
<dbReference type="Proteomes" id="UP000298438">
    <property type="component" value="Unassembled WGS sequence"/>
</dbReference>
<organism evidence="3 4">
    <name type="scientific">Zemynaea arenosa</name>
    <dbReference type="NCBI Taxonomy" id="2561931"/>
    <lineage>
        <taxon>Bacteria</taxon>
        <taxon>Pseudomonadati</taxon>
        <taxon>Pseudomonadota</taxon>
        <taxon>Betaproteobacteria</taxon>
        <taxon>Burkholderiales</taxon>
        <taxon>Oxalobacteraceae</taxon>
        <taxon>Telluria group</taxon>
        <taxon>Zemynaea</taxon>
    </lineage>
</organism>
<dbReference type="InterPro" id="IPR023393">
    <property type="entry name" value="START-like_dom_sf"/>
</dbReference>
<dbReference type="EMBL" id="SPVF01000020">
    <property type="protein sequence ID" value="TFW29350.1"/>
    <property type="molecule type" value="Genomic_DNA"/>
</dbReference>
<dbReference type="Gene3D" id="3.30.530.20">
    <property type="match status" value="1"/>
</dbReference>
<keyword evidence="4" id="KW-1185">Reference proteome</keyword>
<comment type="caution">
    <text evidence="3">The sequence shown here is derived from an EMBL/GenBank/DDBJ whole genome shotgun (WGS) entry which is preliminary data.</text>
</comment>
<evidence type="ECO:0000313" key="4">
    <source>
        <dbReference type="Proteomes" id="UP000298438"/>
    </source>
</evidence>
<evidence type="ECO:0000259" key="2">
    <source>
        <dbReference type="Pfam" id="PF08327"/>
    </source>
</evidence>
<dbReference type="Pfam" id="PF08327">
    <property type="entry name" value="AHSA1"/>
    <property type="match status" value="1"/>
</dbReference>
<protein>
    <submittedName>
        <fullName evidence="3">ATPase</fullName>
    </submittedName>
</protein>
<evidence type="ECO:0000256" key="1">
    <source>
        <dbReference type="ARBA" id="ARBA00006817"/>
    </source>
</evidence>
<dbReference type="SUPFAM" id="SSF55961">
    <property type="entry name" value="Bet v1-like"/>
    <property type="match status" value="1"/>
</dbReference>
<reference evidence="3 4" key="1">
    <citation type="submission" date="2019-03" db="EMBL/GenBank/DDBJ databases">
        <title>Draft Genome Sequence of Massilia arenosa sp. nov., a Novel Massilia Species Isolated from a Sandy-loam Maize Soil.</title>
        <authorList>
            <person name="Raths R."/>
            <person name="Peta V."/>
            <person name="Bucking H."/>
        </authorList>
    </citation>
    <scope>NUCLEOTIDE SEQUENCE [LARGE SCALE GENOMIC DNA]</scope>
    <source>
        <strain evidence="3 4">MC02</strain>
    </source>
</reference>
<feature type="domain" description="Activator of Hsp90 ATPase homologue 1/2-like C-terminal" evidence="2">
    <location>
        <begin position="19"/>
        <end position="155"/>
    </location>
</feature>
<dbReference type="RefSeq" id="WP_135205493.1">
    <property type="nucleotide sequence ID" value="NZ_SPVF01000020.1"/>
</dbReference>
<name>A0A4Y9SRM9_9BURK</name>
<evidence type="ECO:0000313" key="3">
    <source>
        <dbReference type="EMBL" id="TFW29350.1"/>
    </source>
</evidence>
<gene>
    <name evidence="3" type="ORF">E4L96_01585</name>
</gene>
<dbReference type="AlphaFoldDB" id="A0A4Y9SRM9"/>
<dbReference type="OrthoDB" id="9805228at2"/>
<dbReference type="InterPro" id="IPR013538">
    <property type="entry name" value="ASHA1/2-like_C"/>
</dbReference>
<accession>A0A4Y9SRM9</accession>